<evidence type="ECO:0000313" key="1">
    <source>
        <dbReference type="EMBL" id="GGY51753.1"/>
    </source>
</evidence>
<dbReference type="Proteomes" id="UP000600946">
    <property type="component" value="Unassembled WGS sequence"/>
</dbReference>
<keyword evidence="2" id="KW-1185">Reference proteome</keyword>
<proteinExistence type="predicted"/>
<name>A0ABQ3AJ33_9ACTN</name>
<accession>A0ABQ3AJ33</accession>
<organism evidence="1 2">
    <name type="scientific">Streptomyces xanthochromogenes</name>
    <dbReference type="NCBI Taxonomy" id="67384"/>
    <lineage>
        <taxon>Bacteria</taxon>
        <taxon>Bacillati</taxon>
        <taxon>Actinomycetota</taxon>
        <taxon>Actinomycetes</taxon>
        <taxon>Kitasatosporales</taxon>
        <taxon>Streptomycetaceae</taxon>
        <taxon>Streptomyces</taxon>
    </lineage>
</organism>
<gene>
    <name evidence="1" type="ORF">GCM10010326_52780</name>
</gene>
<evidence type="ECO:0000313" key="2">
    <source>
        <dbReference type="Proteomes" id="UP000600946"/>
    </source>
</evidence>
<dbReference type="EMBL" id="BMUU01000009">
    <property type="protein sequence ID" value="GGY51753.1"/>
    <property type="molecule type" value="Genomic_DNA"/>
</dbReference>
<sequence length="39" mass="3901">MAARWTAGAVGFGVAGVFAAPGEGLTGMGWADEDWSDEG</sequence>
<protein>
    <submittedName>
        <fullName evidence="1">Uncharacterized protein</fullName>
    </submittedName>
</protein>
<reference evidence="2" key="1">
    <citation type="journal article" date="2019" name="Int. J. Syst. Evol. Microbiol.">
        <title>The Global Catalogue of Microorganisms (GCM) 10K type strain sequencing project: providing services to taxonomists for standard genome sequencing and annotation.</title>
        <authorList>
            <consortium name="The Broad Institute Genomics Platform"/>
            <consortium name="The Broad Institute Genome Sequencing Center for Infectious Disease"/>
            <person name="Wu L."/>
            <person name="Ma J."/>
        </authorList>
    </citation>
    <scope>NUCLEOTIDE SEQUENCE [LARGE SCALE GENOMIC DNA]</scope>
    <source>
        <strain evidence="2">JCM 4594</strain>
    </source>
</reference>
<comment type="caution">
    <text evidence="1">The sequence shown here is derived from an EMBL/GenBank/DDBJ whole genome shotgun (WGS) entry which is preliminary data.</text>
</comment>